<dbReference type="EMBL" id="JAKLTR010000001">
    <property type="protein sequence ID" value="MCG2612914.1"/>
    <property type="molecule type" value="Genomic_DNA"/>
</dbReference>
<name>A0ABS9KKR9_9BACT</name>
<evidence type="ECO:0000256" key="1">
    <source>
        <dbReference type="ARBA" id="ARBA00004651"/>
    </source>
</evidence>
<dbReference type="InterPro" id="IPR050250">
    <property type="entry name" value="Macrolide_Exporter_MacB"/>
</dbReference>
<keyword evidence="3 6" id="KW-0812">Transmembrane</keyword>
<keyword evidence="2" id="KW-1003">Cell membrane</keyword>
<feature type="domain" description="ABC3 transporter permease C-terminal" evidence="7">
    <location>
        <begin position="299"/>
        <end position="416"/>
    </location>
</feature>
<feature type="transmembrane region" description="Helical" evidence="6">
    <location>
        <begin position="349"/>
        <end position="370"/>
    </location>
</feature>
<feature type="transmembrane region" description="Helical" evidence="6">
    <location>
        <begin position="716"/>
        <end position="744"/>
    </location>
</feature>
<feature type="transmembrane region" description="Helical" evidence="6">
    <location>
        <begin position="432"/>
        <end position="456"/>
    </location>
</feature>
<dbReference type="PANTHER" id="PTHR30572">
    <property type="entry name" value="MEMBRANE COMPONENT OF TRANSPORTER-RELATED"/>
    <property type="match status" value="1"/>
</dbReference>
<keyword evidence="5 6" id="KW-0472">Membrane</keyword>
<comment type="subcellular location">
    <subcellularLocation>
        <location evidence="1">Cell membrane</location>
        <topology evidence="1">Multi-pass membrane protein</topology>
    </subcellularLocation>
</comment>
<dbReference type="Pfam" id="PF02687">
    <property type="entry name" value="FtsX"/>
    <property type="match status" value="2"/>
</dbReference>
<sequence>MLKNYFKIAWRNLWKNKSFSLINILGLALGIASSLLIIFHVKEELNYDKGFSNADRIFRVTQEGLGNDTRHWAATPFPLGTMLQKDLPEVEQIVRLHKLYPYQLLSYTNVKGEAKRFQEKGGLFADSNTLKMFDFPLLKGNADIALSKINSVVISEQFARKYFGDDDPIGKILQDEKVKQPLTVTGVLKKTSFNSHLDFDYLVSMSTLTAYMNQEMFDRRTWSGFHTYVMLREGSVQKAASKIPAFTGSFYAEPGQTISQVLASTKLNLQPITSIHLHSRLEKELRPNSDITYIYIFSVAAFLILLLASVNFVNVFTAQAFNRMKEIGLRKVIGASKSQLVKQFLGESLLTTILAAVLALGLFYEALPFYNELTDKNFRFDQLIDFQNLLLLGGLILLIALLSGAYPAWFVAKFNPVNSLKGKRDSLSTVNVVRKSLIVFQFAVAVFMIFSTVVVYRQMKLFHNKDLGFDKEQLVAVTMYENMWQKFGALLGELKKDPAIEETSVTSTLPGERFSMLSFSPVNAATGAEDLPGTRTLMCDEDLLKTLNVPVVQGRNFVSQFPQIKRNEFILNEAAVKLYKMADPVGQQAILDIDTGEVVGVIKDFNFASLHSSVEPLVLQYNPYRANYLLLKVQPEKLKASVANMAIVMKQMYPESLFTYTFLDEKLDQLYSSENKMSQIIQLFAILAIFISAVGLFGLSAYSIRLRVKEVGIRKTLGASVAGVVLLLSKDFVKLVAIAIVIAWPIAWWATSRWLDAFAYRVDIGWLVFGMSGLFALAVGVTTVSFEAVKAAVSDPVRSLKAD</sequence>
<proteinExistence type="predicted"/>
<dbReference type="RefSeq" id="WP_237868140.1">
    <property type="nucleotide sequence ID" value="NZ_JAKLTR010000001.1"/>
</dbReference>
<feature type="domain" description="ABC3 transporter permease C-terminal" evidence="7">
    <location>
        <begin position="683"/>
        <end position="783"/>
    </location>
</feature>
<feature type="transmembrane region" description="Helical" evidence="6">
    <location>
        <begin position="390"/>
        <end position="411"/>
    </location>
</feature>
<evidence type="ECO:0000256" key="3">
    <source>
        <dbReference type="ARBA" id="ARBA00022692"/>
    </source>
</evidence>
<evidence type="ECO:0000259" key="7">
    <source>
        <dbReference type="Pfam" id="PF02687"/>
    </source>
</evidence>
<feature type="domain" description="MacB-like periplasmic core" evidence="8">
    <location>
        <begin position="20"/>
        <end position="241"/>
    </location>
</feature>
<evidence type="ECO:0000313" key="9">
    <source>
        <dbReference type="EMBL" id="MCG2612914.1"/>
    </source>
</evidence>
<comment type="caution">
    <text evidence="9">The sequence shown here is derived from an EMBL/GenBank/DDBJ whole genome shotgun (WGS) entry which is preliminary data.</text>
</comment>
<evidence type="ECO:0000259" key="8">
    <source>
        <dbReference type="Pfam" id="PF12704"/>
    </source>
</evidence>
<accession>A0ABS9KKR9</accession>
<evidence type="ECO:0000256" key="6">
    <source>
        <dbReference type="SAM" id="Phobius"/>
    </source>
</evidence>
<reference evidence="9" key="1">
    <citation type="submission" date="2022-01" db="EMBL/GenBank/DDBJ databases">
        <authorList>
            <person name="Jo J.-H."/>
            <person name="Im W.-T."/>
        </authorList>
    </citation>
    <scope>NUCLEOTIDE SEQUENCE</scope>
    <source>
        <strain evidence="9">NA20</strain>
    </source>
</reference>
<protein>
    <submittedName>
        <fullName evidence="9">ABC transporter permease</fullName>
    </submittedName>
</protein>
<feature type="transmembrane region" description="Helical" evidence="6">
    <location>
        <begin position="293"/>
        <end position="316"/>
    </location>
</feature>
<keyword evidence="10" id="KW-1185">Reference proteome</keyword>
<feature type="transmembrane region" description="Helical" evidence="6">
    <location>
        <begin position="764"/>
        <end position="789"/>
    </location>
</feature>
<dbReference type="Proteomes" id="UP001165367">
    <property type="component" value="Unassembled WGS sequence"/>
</dbReference>
<dbReference type="Pfam" id="PF12704">
    <property type="entry name" value="MacB_PCD"/>
    <property type="match status" value="1"/>
</dbReference>
<feature type="transmembrane region" description="Helical" evidence="6">
    <location>
        <begin position="680"/>
        <end position="704"/>
    </location>
</feature>
<organism evidence="9 10">
    <name type="scientific">Terrimonas ginsenosidimutans</name>
    <dbReference type="NCBI Taxonomy" id="2908004"/>
    <lineage>
        <taxon>Bacteria</taxon>
        <taxon>Pseudomonadati</taxon>
        <taxon>Bacteroidota</taxon>
        <taxon>Chitinophagia</taxon>
        <taxon>Chitinophagales</taxon>
        <taxon>Chitinophagaceae</taxon>
        <taxon>Terrimonas</taxon>
    </lineage>
</organism>
<evidence type="ECO:0000256" key="5">
    <source>
        <dbReference type="ARBA" id="ARBA00023136"/>
    </source>
</evidence>
<dbReference type="InterPro" id="IPR025857">
    <property type="entry name" value="MacB_PCD"/>
</dbReference>
<keyword evidence="4 6" id="KW-1133">Transmembrane helix</keyword>
<dbReference type="InterPro" id="IPR003838">
    <property type="entry name" value="ABC3_permease_C"/>
</dbReference>
<gene>
    <name evidence="9" type="ORF">LZZ85_01435</name>
</gene>
<dbReference type="PANTHER" id="PTHR30572:SF18">
    <property type="entry name" value="ABC-TYPE MACROLIDE FAMILY EXPORT SYSTEM PERMEASE COMPONENT 2"/>
    <property type="match status" value="1"/>
</dbReference>
<evidence type="ECO:0000256" key="4">
    <source>
        <dbReference type="ARBA" id="ARBA00022989"/>
    </source>
</evidence>
<feature type="transmembrane region" description="Helical" evidence="6">
    <location>
        <begin position="21"/>
        <end position="41"/>
    </location>
</feature>
<evidence type="ECO:0000256" key="2">
    <source>
        <dbReference type="ARBA" id="ARBA00022475"/>
    </source>
</evidence>
<evidence type="ECO:0000313" key="10">
    <source>
        <dbReference type="Proteomes" id="UP001165367"/>
    </source>
</evidence>